<dbReference type="RefSeq" id="WP_290402000.1">
    <property type="nucleotide sequence ID" value="NZ_JAUHLN010000007.1"/>
</dbReference>
<proteinExistence type="predicted"/>
<keyword evidence="2" id="KW-1185">Reference proteome</keyword>
<evidence type="ECO:0000313" key="1">
    <source>
        <dbReference type="EMBL" id="MDN4075891.1"/>
    </source>
</evidence>
<accession>A0ABT8EDC4</accession>
<sequence>MNRVTLSIDELIYGFYSEGLFEQAIGLRQTFFEELNDDQFELVLQTSCRSLLSKDLLVYDEHDHRFQLTEESSSLIKSLNYSPLSLKFSRFEADGGQDSISIHLPGGKGICHSVIHEGQVHVFDILSQGEILLKLKEYFSLKDSGNDSNKILELKQAEFEEMLTLAEQQPSSLEAYLRTLSNHSEASLFANAVSYNKGKMNSMLVLGFDDKKEPDIEDVLFVICDPVSSWVIKKNEQTYEVLSGGRNVLSDLVESRIVGLNSFSV</sequence>
<protein>
    <submittedName>
        <fullName evidence="1">Uncharacterized protein</fullName>
    </submittedName>
</protein>
<dbReference type="Proteomes" id="UP001168694">
    <property type="component" value="Unassembled WGS sequence"/>
</dbReference>
<name>A0ABT8EDC4_9BACL</name>
<gene>
    <name evidence="1" type="ORF">QYF49_23385</name>
</gene>
<evidence type="ECO:0000313" key="2">
    <source>
        <dbReference type="Proteomes" id="UP001168694"/>
    </source>
</evidence>
<organism evidence="1 2">
    <name type="scientific">Fictibacillus terranigra</name>
    <dbReference type="NCBI Taxonomy" id="3058424"/>
    <lineage>
        <taxon>Bacteria</taxon>
        <taxon>Bacillati</taxon>
        <taxon>Bacillota</taxon>
        <taxon>Bacilli</taxon>
        <taxon>Bacillales</taxon>
        <taxon>Fictibacillaceae</taxon>
        <taxon>Fictibacillus</taxon>
    </lineage>
</organism>
<comment type="caution">
    <text evidence="1">The sequence shown here is derived from an EMBL/GenBank/DDBJ whole genome shotgun (WGS) entry which is preliminary data.</text>
</comment>
<dbReference type="EMBL" id="JAUHLN010000007">
    <property type="protein sequence ID" value="MDN4075891.1"/>
    <property type="molecule type" value="Genomic_DNA"/>
</dbReference>
<reference evidence="1" key="1">
    <citation type="submission" date="2023-06" db="EMBL/GenBank/DDBJ databases">
        <title>Draft Genome Sequences of Representative Paenibacillus Polymyxa, Bacillus cereus, Fictibacillus sp., and Brevibacillus agri Strains Isolated from Amazonian Dark Earth.</title>
        <authorList>
            <person name="Pellegrinetti T.A."/>
            <person name="Cunha I.C.M."/>
            <person name="Chaves M.G."/>
            <person name="Freitas A.S."/>
            <person name="Silva A.V.R."/>
            <person name="Tsai S.M."/>
            <person name="Mendes L.W."/>
        </authorList>
    </citation>
    <scope>NUCLEOTIDE SEQUENCE</scope>
    <source>
        <strain evidence="1">CENA-BCM004</strain>
    </source>
</reference>